<dbReference type="EMBL" id="LN714498">
    <property type="protein sequence ID" value="CEL75315.1"/>
    <property type="molecule type" value="Genomic_DNA"/>
</dbReference>
<feature type="region of interest" description="Disordered" evidence="1">
    <location>
        <begin position="952"/>
        <end position="976"/>
    </location>
</feature>
<feature type="region of interest" description="Disordered" evidence="1">
    <location>
        <begin position="296"/>
        <end position="315"/>
    </location>
</feature>
<feature type="compositionally biased region" description="Basic and acidic residues" evidence="1">
    <location>
        <begin position="330"/>
        <end position="339"/>
    </location>
</feature>
<name>A0A0F7V242_TOXGV</name>
<protein>
    <recommendedName>
        <fullName evidence="3">UBA/TS-N domain-containing protein</fullName>
    </recommendedName>
</protein>
<feature type="compositionally biased region" description="Polar residues" evidence="1">
    <location>
        <begin position="575"/>
        <end position="589"/>
    </location>
</feature>
<accession>A0A0F7V242</accession>
<evidence type="ECO:0000313" key="2">
    <source>
        <dbReference type="EMBL" id="CEL75315.1"/>
    </source>
</evidence>
<feature type="compositionally biased region" description="Basic and acidic residues" evidence="1">
    <location>
        <begin position="965"/>
        <end position="976"/>
    </location>
</feature>
<feature type="compositionally biased region" description="Basic and acidic residues" evidence="1">
    <location>
        <begin position="858"/>
        <end position="867"/>
    </location>
</feature>
<feature type="region of interest" description="Disordered" evidence="1">
    <location>
        <begin position="854"/>
        <end position="877"/>
    </location>
</feature>
<feature type="region of interest" description="Disordered" evidence="1">
    <location>
        <begin position="723"/>
        <end position="754"/>
    </location>
</feature>
<feature type="region of interest" description="Disordered" evidence="1">
    <location>
        <begin position="457"/>
        <end position="512"/>
    </location>
</feature>
<feature type="compositionally biased region" description="Basic and acidic residues" evidence="1">
    <location>
        <begin position="408"/>
        <end position="418"/>
    </location>
</feature>
<feature type="region of interest" description="Disordered" evidence="1">
    <location>
        <begin position="330"/>
        <end position="363"/>
    </location>
</feature>
<evidence type="ECO:0008006" key="3">
    <source>
        <dbReference type="Google" id="ProtNLM"/>
    </source>
</evidence>
<dbReference type="AlphaFoldDB" id="A0A0F7V242"/>
<gene>
    <name evidence="2" type="ORF">BN1205_017875</name>
</gene>
<feature type="compositionally biased region" description="Polar residues" evidence="1">
    <location>
        <begin position="478"/>
        <end position="496"/>
    </location>
</feature>
<organism evidence="2">
    <name type="scientific">Toxoplasma gondii (strain ATCC 50861 / VEG)</name>
    <dbReference type="NCBI Taxonomy" id="432359"/>
    <lineage>
        <taxon>Eukaryota</taxon>
        <taxon>Sar</taxon>
        <taxon>Alveolata</taxon>
        <taxon>Apicomplexa</taxon>
        <taxon>Conoidasida</taxon>
        <taxon>Coccidia</taxon>
        <taxon>Eucoccidiorida</taxon>
        <taxon>Eimeriorina</taxon>
        <taxon>Sarcocystidae</taxon>
        <taxon>Toxoplasma</taxon>
    </lineage>
</organism>
<feature type="compositionally biased region" description="Basic and acidic residues" evidence="1">
    <location>
        <begin position="724"/>
        <end position="747"/>
    </location>
</feature>
<feature type="compositionally biased region" description="Low complexity" evidence="1">
    <location>
        <begin position="952"/>
        <end position="964"/>
    </location>
</feature>
<sequence>MAYVSGDFPAAEPALAHSADTVRESMGLPSQMTQQEKYDAAVLETAIKSSWGRDYGLLLQFAKDHAAQRSGLNVERLDKHLVRRARVFRAVDQEFVQLTGLAVGSEDAATELPESRPFGQTGGGLWSDLTKESLKWCSAKLRWVCDEQEPTTSLALEELVALKCALFAEAQGSALRQAQRSHQGSALKTFSSTSVPHSSSSGPTLRSQLVTTCLAPDLFFDVNIETLLRAIFREEEGDISVMRYLCSLIPNNKFTVTATSDTLSEPTVSSESILTPATPSRLRQLSLCRQNISSDLRKPSTAAGARDPSRSTNVTPSVFEEAWNGKAMSKHMEADRPRENISSGPLADTEGAWDNRSPAERTGEIPLSSYYPVEQGDRRKGVYDTGTTDTPAQDKPAFERTPGTTGVLRKDSWGDDTEWRGTPPATLSLLFQMAEQHIIQRLTRRYPELLEDIQTSTRGGHLSTRLSIHKSRQEKSFSRSTSPLNAQPDTMETASEASEKNRSSGRLGMPPATSTVNAQAVVEFRSSTVASSQSICQQGLKRKDTISDRRNLPSVARQSSTYLRTHSLFPGGETLTPSVQGSTSRTTGYHQGKRRKFHFTKSEDYLNFASPKVIAVRAPKLEGPRTERRTGVSPFVTTPLGCTPGTSQAESPLFQLIDDRTGAAVCRVLQCVVMRDLIVSCSCPGEDEACLQSVATSLDILVEIVISISSLMCHLRARSSSRRLSSEHPSRETEDTSERDKRVRDTTTHQSSSFGDDREFCFEKDRKRTAFPRLNITDPFLSDVFERTLIDLVALPFCYGFCVLSLSPWHRKLQQTAATGFYQLVRSLDRLLCLNREALDIACRLFLTQTSEEQSTTGEKEGPAYHREGHKKTKGGVRVQDKGRGMLFLATRRTGERGDLARTYCADTGFALYVCFLPYLSSPPYAQVVESAHPYPRGVYATFPSLLTLSADSSPRSASISTRTRGAEKRHGDDRERTVSCRTVEFPGASHIFLLFDERCSTHRNKDILYVRHSVFARIFPFAQDSRSQRLDQ</sequence>
<proteinExistence type="predicted"/>
<feature type="region of interest" description="Disordered" evidence="1">
    <location>
        <begin position="386"/>
        <end position="418"/>
    </location>
</feature>
<evidence type="ECO:0000256" key="1">
    <source>
        <dbReference type="SAM" id="MobiDB-lite"/>
    </source>
</evidence>
<feature type="region of interest" description="Disordered" evidence="1">
    <location>
        <begin position="567"/>
        <end position="592"/>
    </location>
</feature>
<reference evidence="2" key="1">
    <citation type="journal article" date="2015" name="PLoS ONE">
        <title>Comprehensive Evaluation of Toxoplasma gondii VEG and Neospora caninum LIV Genomes with Tachyzoite Stage Transcriptome and Proteome Defines Novel Transcript Features.</title>
        <authorList>
            <person name="Ramaprasad A."/>
            <person name="Mourier T."/>
            <person name="Naeem R."/>
            <person name="Malas T.B."/>
            <person name="Moussa E."/>
            <person name="Panigrahi A."/>
            <person name="Vermont S.J."/>
            <person name="Otto T.D."/>
            <person name="Wastling J."/>
            <person name="Pain A."/>
        </authorList>
    </citation>
    <scope>NUCLEOTIDE SEQUENCE</scope>
    <source>
        <strain evidence="2">VEG</strain>
    </source>
</reference>